<sequence>MKRVCAWCNKDMGVKEPLDNKGETHGICPPCKEKFTKGVRK</sequence>
<proteinExistence type="predicted"/>
<comment type="caution">
    <text evidence="1">The sequence shown here is derived from an EMBL/GenBank/DDBJ whole genome shotgun (WGS) entry which is preliminary data.</text>
</comment>
<protein>
    <submittedName>
        <fullName evidence="1">Uncharacterized protein</fullName>
    </submittedName>
</protein>
<reference evidence="1" key="1">
    <citation type="journal article" date="2015" name="Nature">
        <title>Complex archaea that bridge the gap between prokaryotes and eukaryotes.</title>
        <authorList>
            <person name="Spang A."/>
            <person name="Saw J.H."/>
            <person name="Jorgensen S.L."/>
            <person name="Zaremba-Niedzwiedzka K."/>
            <person name="Martijn J."/>
            <person name="Lind A.E."/>
            <person name="van Eijk R."/>
            <person name="Schleper C."/>
            <person name="Guy L."/>
            <person name="Ettema T.J."/>
        </authorList>
    </citation>
    <scope>NUCLEOTIDE SEQUENCE</scope>
</reference>
<gene>
    <name evidence="1" type="ORF">LCGC14_0264140</name>
</gene>
<dbReference type="EMBL" id="LAZR01000143">
    <property type="protein sequence ID" value="KKN86855.1"/>
    <property type="molecule type" value="Genomic_DNA"/>
</dbReference>
<evidence type="ECO:0000313" key="1">
    <source>
        <dbReference type="EMBL" id="KKN86855.1"/>
    </source>
</evidence>
<accession>A0A0F9U0V9</accession>
<dbReference type="AlphaFoldDB" id="A0A0F9U0V9"/>
<name>A0A0F9U0V9_9ZZZZ</name>
<organism evidence="1">
    <name type="scientific">marine sediment metagenome</name>
    <dbReference type="NCBI Taxonomy" id="412755"/>
    <lineage>
        <taxon>unclassified sequences</taxon>
        <taxon>metagenomes</taxon>
        <taxon>ecological metagenomes</taxon>
    </lineage>
</organism>